<evidence type="ECO:0000259" key="3">
    <source>
        <dbReference type="Pfam" id="PF00501"/>
    </source>
</evidence>
<dbReference type="InterPro" id="IPR000873">
    <property type="entry name" value="AMP-dep_synth/lig_dom"/>
</dbReference>
<dbReference type="Proteomes" id="UP000198284">
    <property type="component" value="Unassembled WGS sequence"/>
</dbReference>
<evidence type="ECO:0000256" key="1">
    <source>
        <dbReference type="ARBA" id="ARBA00022598"/>
    </source>
</evidence>
<evidence type="ECO:0000313" key="5">
    <source>
        <dbReference type="EMBL" id="SNS15010.1"/>
    </source>
</evidence>
<keyword evidence="1 5" id="KW-0436">Ligase</keyword>
<dbReference type="OrthoDB" id="9787658at2"/>
<evidence type="ECO:0000259" key="4">
    <source>
        <dbReference type="Pfam" id="PF13193"/>
    </source>
</evidence>
<dbReference type="InterPro" id="IPR025110">
    <property type="entry name" value="AMP-bd_C"/>
</dbReference>
<evidence type="ECO:0000313" key="6">
    <source>
        <dbReference type="Proteomes" id="UP000198284"/>
    </source>
</evidence>
<dbReference type="AlphaFoldDB" id="A0A239C4E8"/>
<dbReference type="SUPFAM" id="SSF56801">
    <property type="entry name" value="Acetyl-CoA synthetase-like"/>
    <property type="match status" value="1"/>
</dbReference>
<dbReference type="RefSeq" id="WP_089397482.1">
    <property type="nucleotide sequence ID" value="NZ_FZOT01000001.1"/>
</dbReference>
<dbReference type="GO" id="GO:0009698">
    <property type="term" value="P:phenylpropanoid metabolic process"/>
    <property type="evidence" value="ECO:0007669"/>
    <property type="project" value="InterPro"/>
</dbReference>
<dbReference type="InterPro" id="IPR045851">
    <property type="entry name" value="AMP-bd_C_sf"/>
</dbReference>
<sequence>MPAATTLLPQEQDWWSRDDALRRFVCDLVADELARLRPDGACLPPRPWPEDFSLDRDAGCDSLELVALGAALAEAIHLHESGIEDYLLARRTIGEWTAIAAAGLAHFSARLTFRTSGSTGLPKPCIHPLAHLRQETAELARLLAGARRILSAVPSHHIYGFLFTILLPQQLGGIPVLDVRASSPASLARLCQPGDLIVGHPEFWRALLRALPAMPTGVTGVTSTAPCPAEVADGVSALGLVRLIQIYGSSETAGIGWRSASDASYRLFGHWSRSGEDALERTLPEGGSLHVEVQDQLAWDDEHRFRIEGRRDGAVQVGGINVFPERVRQVLLQHPQVAEAAVRLMQPHEGNRLKAFIVPRGRGSDDAAFRRELEQWMAPRLSAAERPRSLRFGPALARNAMGKPADWPLAVGATAAVEPE</sequence>
<dbReference type="PANTHER" id="PTHR43352">
    <property type="entry name" value="ACETYL-COA SYNTHETASE"/>
    <property type="match status" value="1"/>
</dbReference>
<name>A0A239C4E8_9BURK</name>
<dbReference type="InterPro" id="IPR042099">
    <property type="entry name" value="ANL_N_sf"/>
</dbReference>
<reference evidence="5 6" key="1">
    <citation type="submission" date="2017-06" db="EMBL/GenBank/DDBJ databases">
        <authorList>
            <person name="Kim H.J."/>
            <person name="Triplett B.A."/>
        </authorList>
    </citation>
    <scope>NUCLEOTIDE SEQUENCE [LARGE SCALE GENOMIC DNA]</scope>
    <source>
        <strain evidence="5 6">U15</strain>
    </source>
</reference>
<dbReference type="Pfam" id="PF00501">
    <property type="entry name" value="AMP-binding"/>
    <property type="match status" value="1"/>
</dbReference>
<protein>
    <recommendedName>
        <fullName evidence="2">4-coumarate--CoA ligase</fullName>
        <ecNumber evidence="2">6.2.1.12</ecNumber>
    </recommendedName>
</protein>
<dbReference type="GO" id="GO:0044550">
    <property type="term" value="P:secondary metabolite biosynthetic process"/>
    <property type="evidence" value="ECO:0007669"/>
    <property type="project" value="TreeGrafter"/>
</dbReference>
<dbReference type="Gene3D" id="3.30.300.30">
    <property type="match status" value="1"/>
</dbReference>
<accession>A0A239C4E8</accession>
<proteinExistence type="predicted"/>
<dbReference type="PANTHER" id="PTHR43352:SF1">
    <property type="entry name" value="ANTHRANILATE--COA LIGASE"/>
    <property type="match status" value="1"/>
</dbReference>
<dbReference type="InterPro" id="IPR012743">
    <property type="entry name" value="4_coum_CoA_lig"/>
</dbReference>
<dbReference type="EMBL" id="FZOT01000001">
    <property type="protein sequence ID" value="SNS15010.1"/>
    <property type="molecule type" value="Genomic_DNA"/>
</dbReference>
<feature type="domain" description="AMP-dependent synthetase/ligase" evidence="3">
    <location>
        <begin position="115"/>
        <end position="257"/>
    </location>
</feature>
<gene>
    <name evidence="5" type="ORF">SAMN06265795_101254</name>
</gene>
<dbReference type="EC" id="6.2.1.12" evidence="2"/>
<dbReference type="NCBIfam" id="TIGR02372">
    <property type="entry name" value="4_coum_CoA_lig"/>
    <property type="match status" value="1"/>
</dbReference>
<dbReference type="Gene3D" id="3.40.50.12780">
    <property type="entry name" value="N-terminal domain of ligase-like"/>
    <property type="match status" value="1"/>
</dbReference>
<evidence type="ECO:0000256" key="2">
    <source>
        <dbReference type="NCBIfam" id="TIGR02372"/>
    </source>
</evidence>
<dbReference type="Pfam" id="PF13193">
    <property type="entry name" value="AMP-binding_C"/>
    <property type="match status" value="1"/>
</dbReference>
<keyword evidence="6" id="KW-1185">Reference proteome</keyword>
<dbReference type="GO" id="GO:0016207">
    <property type="term" value="F:4-coumarate-CoA ligase activity"/>
    <property type="evidence" value="ECO:0007669"/>
    <property type="project" value="UniProtKB-EC"/>
</dbReference>
<feature type="domain" description="AMP-binding enzyme C-terminal" evidence="4">
    <location>
        <begin position="329"/>
        <end position="403"/>
    </location>
</feature>
<organism evidence="5 6">
    <name type="scientific">Noviherbaspirillum humi</name>
    <dbReference type="NCBI Taxonomy" id="1688639"/>
    <lineage>
        <taxon>Bacteria</taxon>
        <taxon>Pseudomonadati</taxon>
        <taxon>Pseudomonadota</taxon>
        <taxon>Betaproteobacteria</taxon>
        <taxon>Burkholderiales</taxon>
        <taxon>Oxalobacteraceae</taxon>
        <taxon>Noviherbaspirillum</taxon>
    </lineage>
</organism>